<dbReference type="AlphaFoldDB" id="A0A0L7RII6"/>
<sequence length="407" mass="46913">MQGTYFLVCTTFICCVVAIVFVDLTEQEIVEKEAEKEYAFRMDLTGWIDKLLPYVSKFIVDNKMDPLPIRDVRRSFWIEGLSYDYFLKLLFLRQRGKIVAEATSIWANIGIDFNIVTCQLSLNRLKLNSIESIRIFSAGNNLVEKSVMPIANVLVFFLKDTLMEKIEEEAILLRCVSFLRHRANDNGDCNKASANINKLFDIMLPTLKDVILKHKLDPMRLQDISENLEGPIIHKRILNLTNGWFQGLSDVQRAKDVILTFENKVLTVDATIGFDALGVKYDYLFKDLLISRTGIIHGRLRNMEIRVVVGLDMNTYKIILPTLQIQKIEQFVVTLEGHKLDPILNAAVKAFTTIFRKKVTSMVEKEVLKVVRFYVEQINENIPKPDRLHDNNDILDYVPASFLFRLV</sequence>
<evidence type="ECO:0008006" key="4">
    <source>
        <dbReference type="Google" id="ProtNLM"/>
    </source>
</evidence>
<dbReference type="Pfam" id="PF16984">
    <property type="entry name" value="Grp7_allergen"/>
    <property type="match status" value="1"/>
</dbReference>
<feature type="signal peptide" evidence="1">
    <location>
        <begin position="1"/>
        <end position="18"/>
    </location>
</feature>
<dbReference type="InterPro" id="IPR038602">
    <property type="entry name" value="Mite_allergen_7_sf"/>
</dbReference>
<protein>
    <recommendedName>
        <fullName evidence="4">Circadian clock-controlled protein</fullName>
    </recommendedName>
</protein>
<evidence type="ECO:0000313" key="3">
    <source>
        <dbReference type="Proteomes" id="UP000053825"/>
    </source>
</evidence>
<proteinExistence type="predicted"/>
<feature type="chain" id="PRO_5005575388" description="Circadian clock-controlled protein" evidence="1">
    <location>
        <begin position="19"/>
        <end position="407"/>
    </location>
</feature>
<reference evidence="2 3" key="1">
    <citation type="submission" date="2015-07" db="EMBL/GenBank/DDBJ databases">
        <title>The genome of Habropoda laboriosa.</title>
        <authorList>
            <person name="Pan H."/>
            <person name="Kapheim K."/>
        </authorList>
    </citation>
    <scope>NUCLEOTIDE SEQUENCE [LARGE SCALE GENOMIC DNA]</scope>
    <source>
        <strain evidence="2">0110345459</strain>
    </source>
</reference>
<dbReference type="Gene3D" id="3.15.10.50">
    <property type="match status" value="1"/>
</dbReference>
<dbReference type="OrthoDB" id="6419576at2759"/>
<dbReference type="Proteomes" id="UP000053825">
    <property type="component" value="Unassembled WGS sequence"/>
</dbReference>
<accession>A0A0L7RII6</accession>
<name>A0A0L7RII6_9HYME</name>
<organism evidence="2 3">
    <name type="scientific">Habropoda laboriosa</name>
    <dbReference type="NCBI Taxonomy" id="597456"/>
    <lineage>
        <taxon>Eukaryota</taxon>
        <taxon>Metazoa</taxon>
        <taxon>Ecdysozoa</taxon>
        <taxon>Arthropoda</taxon>
        <taxon>Hexapoda</taxon>
        <taxon>Insecta</taxon>
        <taxon>Pterygota</taxon>
        <taxon>Neoptera</taxon>
        <taxon>Endopterygota</taxon>
        <taxon>Hymenoptera</taxon>
        <taxon>Apocrita</taxon>
        <taxon>Aculeata</taxon>
        <taxon>Apoidea</taxon>
        <taxon>Anthophila</taxon>
        <taxon>Apidae</taxon>
        <taxon>Habropoda</taxon>
    </lineage>
</organism>
<evidence type="ECO:0000313" key="2">
    <source>
        <dbReference type="EMBL" id="KOC70777.1"/>
    </source>
</evidence>
<dbReference type="EMBL" id="KQ414583">
    <property type="protein sequence ID" value="KOC70777.1"/>
    <property type="molecule type" value="Genomic_DNA"/>
</dbReference>
<dbReference type="InterPro" id="IPR020234">
    <property type="entry name" value="Mite_allergen_group-7"/>
</dbReference>
<keyword evidence="3" id="KW-1185">Reference proteome</keyword>
<evidence type="ECO:0000256" key="1">
    <source>
        <dbReference type="SAM" id="SignalP"/>
    </source>
</evidence>
<keyword evidence="1" id="KW-0732">Signal</keyword>
<gene>
    <name evidence="2" type="ORF">WH47_06817</name>
</gene>